<organism evidence="7 8">
    <name type="scientific">Sulfobacillus benefaciens</name>
    <dbReference type="NCBI Taxonomy" id="453960"/>
    <lineage>
        <taxon>Bacteria</taxon>
        <taxon>Bacillati</taxon>
        <taxon>Bacillota</taxon>
        <taxon>Clostridia</taxon>
        <taxon>Eubacteriales</taxon>
        <taxon>Clostridiales Family XVII. Incertae Sedis</taxon>
        <taxon>Sulfobacillus</taxon>
    </lineage>
</organism>
<feature type="domain" description="Carbohydrate kinase FGGY N-terminal" evidence="5">
    <location>
        <begin position="7"/>
        <end position="252"/>
    </location>
</feature>
<protein>
    <submittedName>
        <fullName evidence="7">Xylulose kinase</fullName>
    </submittedName>
</protein>
<evidence type="ECO:0000259" key="6">
    <source>
        <dbReference type="Pfam" id="PF02782"/>
    </source>
</evidence>
<dbReference type="InterPro" id="IPR018485">
    <property type="entry name" value="FGGY_C"/>
</dbReference>
<dbReference type="PROSITE" id="PS00445">
    <property type="entry name" value="FGGY_KINASES_2"/>
    <property type="match status" value="1"/>
</dbReference>
<dbReference type="EMBL" id="PXYW01000046">
    <property type="protein sequence ID" value="PSR32291.1"/>
    <property type="molecule type" value="Genomic_DNA"/>
</dbReference>
<dbReference type="PANTHER" id="PTHR43095">
    <property type="entry name" value="SUGAR KINASE"/>
    <property type="match status" value="1"/>
</dbReference>
<name>A0A2T2XCN8_9FIRM</name>
<proteinExistence type="inferred from homology"/>
<comment type="similarity">
    <text evidence="1 4">Belongs to the FGGY kinase family.</text>
</comment>
<comment type="caution">
    <text evidence="7">The sequence shown here is derived from an EMBL/GenBank/DDBJ whole genome shotgun (WGS) entry which is preliminary data.</text>
</comment>
<dbReference type="GO" id="GO:0016773">
    <property type="term" value="F:phosphotransferase activity, alcohol group as acceptor"/>
    <property type="evidence" value="ECO:0007669"/>
    <property type="project" value="InterPro"/>
</dbReference>
<dbReference type="AlphaFoldDB" id="A0A2T2XCN8"/>
<keyword evidence="3 4" id="KW-0418">Kinase</keyword>
<dbReference type="Pfam" id="PF00370">
    <property type="entry name" value="FGGY_N"/>
    <property type="match status" value="1"/>
</dbReference>
<dbReference type="PIRSF" id="PIRSF000538">
    <property type="entry name" value="GlpK"/>
    <property type="match status" value="1"/>
</dbReference>
<accession>A0A2T2XCN8</accession>
<feature type="domain" description="Carbohydrate kinase FGGY C-terminal" evidence="6">
    <location>
        <begin position="298"/>
        <end position="459"/>
    </location>
</feature>
<gene>
    <name evidence="7" type="ORF">C7B46_15110</name>
</gene>
<dbReference type="GO" id="GO:0005975">
    <property type="term" value="P:carbohydrate metabolic process"/>
    <property type="evidence" value="ECO:0007669"/>
    <property type="project" value="InterPro"/>
</dbReference>
<evidence type="ECO:0000256" key="1">
    <source>
        <dbReference type="ARBA" id="ARBA00009156"/>
    </source>
</evidence>
<evidence type="ECO:0000256" key="3">
    <source>
        <dbReference type="ARBA" id="ARBA00022777"/>
    </source>
</evidence>
<dbReference type="CDD" id="cd07773">
    <property type="entry name" value="ASKHA_NBD_FGGY_FK"/>
    <property type="match status" value="1"/>
</dbReference>
<dbReference type="InterPro" id="IPR050406">
    <property type="entry name" value="FGGY_Carb_Kinase"/>
</dbReference>
<evidence type="ECO:0000256" key="4">
    <source>
        <dbReference type="RuleBase" id="RU003733"/>
    </source>
</evidence>
<dbReference type="InterPro" id="IPR018484">
    <property type="entry name" value="FGGY_N"/>
</dbReference>
<dbReference type="GO" id="GO:0016301">
    <property type="term" value="F:kinase activity"/>
    <property type="evidence" value="ECO:0007669"/>
    <property type="project" value="UniProtKB-KW"/>
</dbReference>
<dbReference type="Gene3D" id="3.30.420.40">
    <property type="match status" value="2"/>
</dbReference>
<evidence type="ECO:0000313" key="8">
    <source>
        <dbReference type="Proteomes" id="UP000242972"/>
    </source>
</evidence>
<reference evidence="7 8" key="1">
    <citation type="journal article" date="2014" name="BMC Genomics">
        <title>Comparison of environmental and isolate Sulfobacillus genomes reveals diverse carbon, sulfur, nitrogen, and hydrogen metabolisms.</title>
        <authorList>
            <person name="Justice N.B."/>
            <person name="Norman A."/>
            <person name="Brown C.T."/>
            <person name="Singh A."/>
            <person name="Thomas B.C."/>
            <person name="Banfield J.F."/>
        </authorList>
    </citation>
    <scope>NUCLEOTIDE SEQUENCE [LARGE SCALE GENOMIC DNA]</scope>
    <source>
        <strain evidence="7">AMDSBA4</strain>
    </source>
</reference>
<dbReference type="InterPro" id="IPR043129">
    <property type="entry name" value="ATPase_NBD"/>
</dbReference>
<evidence type="ECO:0000256" key="2">
    <source>
        <dbReference type="ARBA" id="ARBA00022679"/>
    </source>
</evidence>
<dbReference type="SUPFAM" id="SSF53067">
    <property type="entry name" value="Actin-like ATPase domain"/>
    <property type="match status" value="2"/>
</dbReference>
<evidence type="ECO:0000259" key="5">
    <source>
        <dbReference type="Pfam" id="PF00370"/>
    </source>
</evidence>
<dbReference type="InterPro" id="IPR018483">
    <property type="entry name" value="Carb_kinase_FGGY_CS"/>
</dbReference>
<dbReference type="Pfam" id="PF02782">
    <property type="entry name" value="FGGY_C"/>
    <property type="match status" value="1"/>
</dbReference>
<sequence>MGTERVLIGLDIGNTNLKAIAFTPSGDVIASTSLSTREVKGATVHIPPLHLEMLIDPVLLLNAIQTLIGDLSANLERIATHASVRAIAVTGMGGPMVALDQQNVPVYPVISLWPIDVQETVLADRDKEFYEVTGYHPHNSPFATVAWLAQHDPSRFRRVTQILPVVSYVTQALSGVAVCDPSLASGTGIWDQGSGHWAREIISAAAVSPDCFPPVTSAGTLIGPLRSSVASRTGLSETTLVAVGGHDYLCAAGALGITKPGTMLNMLGTYEILATPHRSAPVVQPSDVDLIDDTHVYPKMRALMFQVIGGGHLEWLRHMLTGGLDEPASLRQWHQILARSAQIRDEDMANLVFAPFLFGRFFPERCIHPHGALLGLSERHGPEHVARAMIDALSYVSMEAVKTLEAIQGEDITKIIVTGGGTQNALWVQRKADFLQTPLLVPYVTDTSALGAALAAGIAVGVYTDWDQAARTLAIPWAEIAPGPPVDRQYLDQFIRWDDVSPNACAHTVDLSRRIAQEITTQAHTRHMPATGA</sequence>
<keyword evidence="2 4" id="KW-0808">Transferase</keyword>
<dbReference type="Proteomes" id="UP000242972">
    <property type="component" value="Unassembled WGS sequence"/>
</dbReference>
<evidence type="ECO:0000313" key="7">
    <source>
        <dbReference type="EMBL" id="PSR32291.1"/>
    </source>
</evidence>
<dbReference type="PANTHER" id="PTHR43095:SF5">
    <property type="entry name" value="XYLULOSE KINASE"/>
    <property type="match status" value="1"/>
</dbReference>
<dbReference type="InterPro" id="IPR000577">
    <property type="entry name" value="Carb_kinase_FGGY"/>
</dbReference>